<feature type="transmembrane region" description="Helical" evidence="2">
    <location>
        <begin position="435"/>
        <end position="460"/>
    </location>
</feature>
<dbReference type="PANTHER" id="PTHR24177">
    <property type="entry name" value="CASKIN"/>
    <property type="match status" value="1"/>
</dbReference>
<dbReference type="Pfam" id="PF13962">
    <property type="entry name" value="PGG"/>
    <property type="match status" value="1"/>
</dbReference>
<protein>
    <recommendedName>
        <fullName evidence="3">PGG domain-containing protein</fullName>
    </recommendedName>
</protein>
<feature type="transmembrane region" description="Helical" evidence="2">
    <location>
        <begin position="393"/>
        <end position="415"/>
    </location>
</feature>
<keyword evidence="2" id="KW-1133">Transmembrane helix</keyword>
<feature type="domain" description="PGG" evidence="3">
    <location>
        <begin position="348"/>
        <end position="458"/>
    </location>
</feature>
<dbReference type="Pfam" id="PF12796">
    <property type="entry name" value="Ank_2"/>
    <property type="match status" value="1"/>
</dbReference>
<dbReference type="SMART" id="SM00248">
    <property type="entry name" value="ANK"/>
    <property type="match status" value="4"/>
</dbReference>
<evidence type="ECO:0000256" key="1">
    <source>
        <dbReference type="PROSITE-ProRule" id="PRU00023"/>
    </source>
</evidence>
<feature type="transmembrane region" description="Helical" evidence="2">
    <location>
        <begin position="352"/>
        <end position="373"/>
    </location>
</feature>
<dbReference type="InterPro" id="IPR026961">
    <property type="entry name" value="PGG_dom"/>
</dbReference>
<feature type="transmembrane region" description="Helical" evidence="2">
    <location>
        <begin position="466"/>
        <end position="485"/>
    </location>
</feature>
<dbReference type="Proteomes" id="UP001187471">
    <property type="component" value="Unassembled WGS sequence"/>
</dbReference>
<dbReference type="Gene3D" id="1.25.40.20">
    <property type="entry name" value="Ankyrin repeat-containing domain"/>
    <property type="match status" value="2"/>
</dbReference>
<gene>
    <name evidence="4" type="ORF">RJ640_000425</name>
</gene>
<dbReference type="EMBL" id="JAVXUO010002003">
    <property type="protein sequence ID" value="KAK2977174.1"/>
    <property type="molecule type" value="Genomic_DNA"/>
</dbReference>
<dbReference type="PROSITE" id="PS50088">
    <property type="entry name" value="ANK_REPEAT"/>
    <property type="match status" value="2"/>
</dbReference>
<keyword evidence="5" id="KW-1185">Reference proteome</keyword>
<dbReference type="InterPro" id="IPR002110">
    <property type="entry name" value="Ankyrin_rpt"/>
</dbReference>
<proteinExistence type="predicted"/>
<dbReference type="AlphaFoldDB" id="A0AA88UAD1"/>
<evidence type="ECO:0000313" key="4">
    <source>
        <dbReference type="EMBL" id="KAK2977174.1"/>
    </source>
</evidence>
<keyword evidence="1" id="KW-0040">ANK repeat</keyword>
<dbReference type="InterPro" id="IPR036770">
    <property type="entry name" value="Ankyrin_rpt-contain_sf"/>
</dbReference>
<organism evidence="4 5">
    <name type="scientific">Escallonia rubra</name>
    <dbReference type="NCBI Taxonomy" id="112253"/>
    <lineage>
        <taxon>Eukaryota</taxon>
        <taxon>Viridiplantae</taxon>
        <taxon>Streptophyta</taxon>
        <taxon>Embryophyta</taxon>
        <taxon>Tracheophyta</taxon>
        <taxon>Spermatophyta</taxon>
        <taxon>Magnoliopsida</taxon>
        <taxon>eudicotyledons</taxon>
        <taxon>Gunneridae</taxon>
        <taxon>Pentapetalae</taxon>
        <taxon>asterids</taxon>
        <taxon>campanulids</taxon>
        <taxon>Escalloniales</taxon>
        <taxon>Escalloniaceae</taxon>
        <taxon>Escallonia</taxon>
    </lineage>
</organism>
<dbReference type="SUPFAM" id="SSF48403">
    <property type="entry name" value="Ankyrin repeat"/>
    <property type="match status" value="1"/>
</dbReference>
<dbReference type="PANTHER" id="PTHR24177:SF482">
    <property type="entry name" value="PGG DOMAIN-CONTAINING PROTEIN"/>
    <property type="match status" value="1"/>
</dbReference>
<evidence type="ECO:0000256" key="2">
    <source>
        <dbReference type="SAM" id="Phobius"/>
    </source>
</evidence>
<accession>A0AA88UAD1</accession>
<sequence>MGRRHALRRSRSRRRRCLLSAEAETPLILAAKQGPRSNHFLARLLELMTPDQVAQRDNTGTTALHAAAMHGNISGVQLLLTSQPALTNIPNKVGDLPLHLAAARGHRKTVRFLFGLTRYDVEPNPYQGDHGVALMRYAMNAGLYGVPVGIENVPLDHNGDDAENTVPHMKSIHVTKSLHRQAVQLVKCLCEKLLRSSDADKRCSQSMLLAAKFGIDEIVGEILGGSSYAHTFADEDGHSVLHLAVMYRYENVFNAIVNGLSAGCRKFLLESLDKKGNNILHLAGYRAQQQQLDLVSSAVLQMQHELQWFKEVDSLVMREQRQYKNEDLKTPIEVFYAEHADMVALEGQWVTGMANSCTVATTIISTIAFASAITVPGGNNGDGRPIFRGETAFIVFAVSNALALFSSVSTLLVFLSVLTSRYAVIDYLYALPSRLIIGLIALFLSVTSMIIAFSAILILFGPKNSWIIFPVVLLASLPVTLFIYFQFPLLLNMIKSTYWPSRFMSFNMADN</sequence>
<name>A0AA88UAD1_9ASTE</name>
<evidence type="ECO:0000313" key="5">
    <source>
        <dbReference type="Proteomes" id="UP001187471"/>
    </source>
</evidence>
<keyword evidence="2" id="KW-0812">Transmembrane</keyword>
<dbReference type="GO" id="GO:0016020">
    <property type="term" value="C:membrane"/>
    <property type="evidence" value="ECO:0007669"/>
    <property type="project" value="TreeGrafter"/>
</dbReference>
<reference evidence="4" key="1">
    <citation type="submission" date="2022-12" db="EMBL/GenBank/DDBJ databases">
        <title>Draft genome assemblies for two species of Escallonia (Escalloniales).</title>
        <authorList>
            <person name="Chanderbali A."/>
            <person name="Dervinis C."/>
            <person name="Anghel I."/>
            <person name="Soltis D."/>
            <person name="Soltis P."/>
            <person name="Zapata F."/>
        </authorList>
    </citation>
    <scope>NUCLEOTIDE SEQUENCE</scope>
    <source>
        <strain evidence="4">UCBG92.1500</strain>
        <tissue evidence="4">Leaf</tissue>
    </source>
</reference>
<dbReference type="PROSITE" id="PS50297">
    <property type="entry name" value="ANK_REP_REGION"/>
    <property type="match status" value="2"/>
</dbReference>
<keyword evidence="2" id="KW-0472">Membrane</keyword>
<feature type="non-terminal residue" evidence="4">
    <location>
        <position position="511"/>
    </location>
</feature>
<feature type="repeat" description="ANK" evidence="1">
    <location>
        <begin position="59"/>
        <end position="80"/>
    </location>
</feature>
<dbReference type="Pfam" id="PF00023">
    <property type="entry name" value="Ank"/>
    <property type="match status" value="1"/>
</dbReference>
<feature type="repeat" description="ANK" evidence="1">
    <location>
        <begin position="93"/>
        <end position="114"/>
    </location>
</feature>
<evidence type="ECO:0000259" key="3">
    <source>
        <dbReference type="Pfam" id="PF13962"/>
    </source>
</evidence>
<comment type="caution">
    <text evidence="4">The sequence shown here is derived from an EMBL/GenBank/DDBJ whole genome shotgun (WGS) entry which is preliminary data.</text>
</comment>